<dbReference type="OrthoDB" id="2339873at2"/>
<evidence type="ECO:0000256" key="1">
    <source>
        <dbReference type="ARBA" id="ARBA00023098"/>
    </source>
</evidence>
<dbReference type="InterPro" id="IPR002641">
    <property type="entry name" value="PNPLA_dom"/>
</dbReference>
<feature type="domain" description="PNPLA" evidence="3">
    <location>
        <begin position="6"/>
        <end position="197"/>
    </location>
</feature>
<accession>A0A6I4WGY8</accession>
<comment type="caution">
    <text evidence="4">The sequence shown here is derived from an EMBL/GenBank/DDBJ whole genome shotgun (WGS) entry which is preliminary data.</text>
</comment>
<dbReference type="RefSeq" id="WP_161106313.1">
    <property type="nucleotide sequence ID" value="NZ_JBHLYI010000020.1"/>
</dbReference>
<dbReference type="GO" id="GO:0016042">
    <property type="term" value="P:lipid catabolic process"/>
    <property type="evidence" value="ECO:0007669"/>
    <property type="project" value="UniProtKB-UniRule"/>
</dbReference>
<proteinExistence type="predicted"/>
<reference evidence="4 5" key="1">
    <citation type="submission" date="2019-12" db="EMBL/GenBank/DDBJ databases">
        <title>Nocardia macrotermitis sp. nov. and Nocardia aurantia sp. nov., isolated from the gut of the fungus growing-termite Macrotermes natalensis.</title>
        <authorList>
            <person name="Christine B."/>
            <person name="Rene B."/>
        </authorList>
    </citation>
    <scope>NUCLEOTIDE SEQUENCE [LARGE SCALE GENOMIC DNA]</scope>
    <source>
        <strain evidence="4 5">DSM 102126</strain>
    </source>
</reference>
<sequence>MSRALVVGAGIVAGPLWAAGVIHGLRQYGTDLGDADLIVGTSVGSFIAAFTAFGGDLSRPVHEIGLAREKLPMPEIAAEQFTRIFDVLSDGELPAAERRRRLGREALDADTVAAAPQLDAALARVPAAGWPDRPLLVPAARIDDGERVVWRRGTVPLPDALRAGTAMPTIFPPAEIDGRFYMDGVTCSTTNADLAAGHDRVVVFAPLRHLLPARVLDGELAALDPDRTTVIGPDAETVKMFELNLFDPRMGIGWAAFLEGVRQAPRHADQVAALWNA</sequence>
<dbReference type="Gene3D" id="3.40.1090.10">
    <property type="entry name" value="Cytosolic phospholipase A2 catalytic domain"/>
    <property type="match status" value="2"/>
</dbReference>
<dbReference type="PROSITE" id="PS51635">
    <property type="entry name" value="PNPLA"/>
    <property type="match status" value="1"/>
</dbReference>
<feature type="active site" description="Nucleophile" evidence="2">
    <location>
        <position position="42"/>
    </location>
</feature>
<dbReference type="GO" id="GO:0016787">
    <property type="term" value="F:hydrolase activity"/>
    <property type="evidence" value="ECO:0007669"/>
    <property type="project" value="UniProtKB-UniRule"/>
</dbReference>
<dbReference type="EMBL" id="WUTW01000010">
    <property type="protein sequence ID" value="MXQ68130.1"/>
    <property type="molecule type" value="Genomic_DNA"/>
</dbReference>
<dbReference type="Pfam" id="PF01734">
    <property type="entry name" value="Patatin"/>
    <property type="match status" value="1"/>
</dbReference>
<keyword evidence="2" id="KW-0378">Hydrolase</keyword>
<feature type="active site" description="Proton acceptor" evidence="2">
    <location>
        <position position="183"/>
    </location>
</feature>
<keyword evidence="2" id="KW-0442">Lipid degradation</keyword>
<organism evidence="4 5">
    <name type="scientific">Actinomadura rayongensis</name>
    <dbReference type="NCBI Taxonomy" id="1429076"/>
    <lineage>
        <taxon>Bacteria</taxon>
        <taxon>Bacillati</taxon>
        <taxon>Actinomycetota</taxon>
        <taxon>Actinomycetes</taxon>
        <taxon>Streptosporangiales</taxon>
        <taxon>Thermomonosporaceae</taxon>
        <taxon>Actinomadura</taxon>
    </lineage>
</organism>
<feature type="short sequence motif" description="GXSXG" evidence="2">
    <location>
        <begin position="40"/>
        <end position="44"/>
    </location>
</feature>
<dbReference type="Proteomes" id="UP000431901">
    <property type="component" value="Unassembled WGS sequence"/>
</dbReference>
<evidence type="ECO:0000313" key="5">
    <source>
        <dbReference type="Proteomes" id="UP000431901"/>
    </source>
</evidence>
<dbReference type="InterPro" id="IPR016035">
    <property type="entry name" value="Acyl_Trfase/lysoPLipase"/>
</dbReference>
<comment type="caution">
    <text evidence="2">Lacks conserved residue(s) required for the propagation of feature annotation.</text>
</comment>
<keyword evidence="5" id="KW-1185">Reference proteome</keyword>
<evidence type="ECO:0000313" key="4">
    <source>
        <dbReference type="EMBL" id="MXQ68130.1"/>
    </source>
</evidence>
<dbReference type="SUPFAM" id="SSF52151">
    <property type="entry name" value="FabD/lysophospholipase-like"/>
    <property type="match status" value="1"/>
</dbReference>
<gene>
    <name evidence="4" type="ORF">GQ466_29350</name>
</gene>
<name>A0A6I4WGY8_9ACTN</name>
<protein>
    <submittedName>
        <fullName evidence="4">Patatin-like phospholipase family protein</fullName>
    </submittedName>
</protein>
<evidence type="ECO:0000256" key="2">
    <source>
        <dbReference type="PROSITE-ProRule" id="PRU01161"/>
    </source>
</evidence>
<keyword evidence="1 2" id="KW-0443">Lipid metabolism</keyword>
<dbReference type="AlphaFoldDB" id="A0A6I4WGY8"/>
<evidence type="ECO:0000259" key="3">
    <source>
        <dbReference type="PROSITE" id="PS51635"/>
    </source>
</evidence>